<dbReference type="OrthoDB" id="6759120at2"/>
<dbReference type="GO" id="GO:0015288">
    <property type="term" value="F:porin activity"/>
    <property type="evidence" value="ECO:0007669"/>
    <property type="project" value="TreeGrafter"/>
</dbReference>
<dbReference type="Pfam" id="PF03573">
    <property type="entry name" value="OprD"/>
    <property type="match status" value="1"/>
</dbReference>
<evidence type="ECO:0000256" key="3">
    <source>
        <dbReference type="ARBA" id="ARBA00022729"/>
    </source>
</evidence>
<dbReference type="AlphaFoldDB" id="A0A4R0EDA9"/>
<dbReference type="Gene3D" id="2.40.160.10">
    <property type="entry name" value="Porin"/>
    <property type="match status" value="1"/>
</dbReference>
<keyword evidence="2" id="KW-0813">Transport</keyword>
<proteinExistence type="inferred from homology"/>
<keyword evidence="3 4" id="KW-0732">Signal</keyword>
<comment type="similarity">
    <text evidence="1">Belongs to the outer membrane porin (Opr) (TC 1.B.25) family.</text>
</comment>
<name>A0A4R0EDA9_9GAMM</name>
<evidence type="ECO:0000256" key="2">
    <source>
        <dbReference type="ARBA" id="ARBA00022448"/>
    </source>
</evidence>
<dbReference type="PANTHER" id="PTHR34596:SF2">
    <property type="entry name" value="CHITOPORIN"/>
    <property type="match status" value="1"/>
</dbReference>
<feature type="chain" id="PRO_5020539696" evidence="4">
    <location>
        <begin position="22"/>
        <end position="418"/>
    </location>
</feature>
<protein>
    <submittedName>
        <fullName evidence="5">Outer membrane porin, OprD family</fullName>
    </submittedName>
</protein>
<comment type="caution">
    <text evidence="5">The sequence shown here is derived from an EMBL/GenBank/DDBJ whole genome shotgun (WGS) entry which is preliminary data.</text>
</comment>
<sequence>MYMDKMFILCCVCLSLTPAHANFIDDQKVSVTARNYYFDRNFTAEDAPYPAAREWAQAFILNYQSGYTEGLIGLGLDLQADLGLKLDSDQQHTGTGILEYNKATREPVDEFHRIYATAKIKASKSEVKAGALKPRNPVIFASPARLLDQTYQGVEFTTLDIQPLKFVAGYVDEVIQRDDSEWTEVSLTPLQKRFSGDLSSSHFIYSGLEYQKDQHHISYYYSKLNDIYQQYAINYNLTTSPELPILGKVQLYRTLDSGAAQAGKIDNFTVGSIWGWKYGANTFSLGGMLSQGDTALAYLSGGDTPMFVDNMSSDFVNKNERVWSLRYDRHFADFNLPNLNIMLRYNKGTNIELPEALGGNNLKERSLDSEIRYQVASGVFKSLNIRLRNTIYRNNFASSAHFKDANESRVNLDYSWTF</sequence>
<dbReference type="RefSeq" id="WP_131272271.1">
    <property type="nucleotide sequence ID" value="NZ_SJOA01000046.1"/>
</dbReference>
<evidence type="ECO:0000256" key="1">
    <source>
        <dbReference type="ARBA" id="ARBA00009075"/>
    </source>
</evidence>
<dbReference type="PANTHER" id="PTHR34596">
    <property type="entry name" value="CHITOPORIN"/>
    <property type="match status" value="1"/>
</dbReference>
<dbReference type="InterPro" id="IPR023614">
    <property type="entry name" value="Porin_dom_sf"/>
</dbReference>
<dbReference type="GO" id="GO:0016020">
    <property type="term" value="C:membrane"/>
    <property type="evidence" value="ECO:0007669"/>
    <property type="project" value="InterPro"/>
</dbReference>
<feature type="signal peptide" evidence="4">
    <location>
        <begin position="1"/>
        <end position="21"/>
    </location>
</feature>
<accession>A0A4R0EDA9</accession>
<evidence type="ECO:0000313" key="5">
    <source>
        <dbReference type="EMBL" id="TCB53349.1"/>
    </source>
</evidence>
<dbReference type="Proteomes" id="UP000291380">
    <property type="component" value="Unassembled WGS sequence"/>
</dbReference>
<gene>
    <name evidence="5" type="ORF">E0H85_16830</name>
</gene>
<dbReference type="EMBL" id="SJOA01000046">
    <property type="protein sequence ID" value="TCB53349.1"/>
    <property type="molecule type" value="Genomic_DNA"/>
</dbReference>
<evidence type="ECO:0000313" key="6">
    <source>
        <dbReference type="Proteomes" id="UP000291380"/>
    </source>
</evidence>
<reference evidence="5 6" key="1">
    <citation type="submission" date="2019-02" db="EMBL/GenBank/DDBJ databases">
        <title>High diversity of culturable Acinetobacter species in natural soil and water ecosystems.</title>
        <authorList>
            <person name="Radolfova-Krizova L."/>
            <person name="Nemec A."/>
        </authorList>
    </citation>
    <scope>NUCLEOTIDE SEQUENCE [LARGE SCALE GENOMIC DNA]</scope>
    <source>
        <strain evidence="5 6">ANC 4281</strain>
    </source>
</reference>
<organism evidence="5 6">
    <name type="scientific">Acinetobacter terrae</name>
    <dbReference type="NCBI Taxonomy" id="2731247"/>
    <lineage>
        <taxon>Bacteria</taxon>
        <taxon>Pseudomonadati</taxon>
        <taxon>Pseudomonadota</taxon>
        <taxon>Gammaproteobacteria</taxon>
        <taxon>Moraxellales</taxon>
        <taxon>Moraxellaceae</taxon>
        <taxon>Acinetobacter</taxon>
        <taxon>Acinetobacter Taxon 24</taxon>
    </lineage>
</organism>
<dbReference type="InterPro" id="IPR005318">
    <property type="entry name" value="OM_porin_bac"/>
</dbReference>
<evidence type="ECO:0000256" key="4">
    <source>
        <dbReference type="SAM" id="SignalP"/>
    </source>
</evidence>